<dbReference type="PROSITE" id="PS50880">
    <property type="entry name" value="TOPRIM"/>
    <property type="match status" value="1"/>
</dbReference>
<dbReference type="Pfam" id="PF01131">
    <property type="entry name" value="Topoisom_bac"/>
    <property type="match status" value="1"/>
</dbReference>
<organism evidence="13 14">
    <name type="scientific">Candidatus Komeilibacteria bacterium CG_4_10_14_0_2_um_filter_37_10</name>
    <dbReference type="NCBI Taxonomy" id="1974470"/>
    <lineage>
        <taxon>Bacteria</taxon>
        <taxon>Candidatus Komeiliibacteriota</taxon>
    </lineage>
</organism>
<dbReference type="InterPro" id="IPR023405">
    <property type="entry name" value="Topo_IA_core_domain"/>
</dbReference>
<evidence type="ECO:0000256" key="2">
    <source>
        <dbReference type="ARBA" id="ARBA00009446"/>
    </source>
</evidence>
<comment type="catalytic activity">
    <reaction evidence="1 10">
        <text>ATP-independent breakage of single-stranded DNA, followed by passage and rejoining.</text>
        <dbReference type="EC" id="5.6.2.1"/>
    </reaction>
</comment>
<keyword evidence="5" id="KW-0862">Zinc</keyword>
<dbReference type="PANTHER" id="PTHR42785:SF1">
    <property type="entry name" value="DNA TOPOISOMERASE"/>
    <property type="match status" value="1"/>
</dbReference>
<evidence type="ECO:0000256" key="4">
    <source>
        <dbReference type="ARBA" id="ARBA00022771"/>
    </source>
</evidence>
<dbReference type="Gene3D" id="3.40.50.140">
    <property type="match status" value="1"/>
</dbReference>
<feature type="site" description="Interaction with DNA" evidence="10">
    <location>
        <position position="33"/>
    </location>
</feature>
<dbReference type="Proteomes" id="UP000230405">
    <property type="component" value="Unassembled WGS sequence"/>
</dbReference>
<feature type="site" description="Interaction with DNA" evidence="10">
    <location>
        <position position="139"/>
    </location>
</feature>
<dbReference type="SUPFAM" id="SSF56712">
    <property type="entry name" value="Prokaryotic type I DNA topoisomerase"/>
    <property type="match status" value="1"/>
</dbReference>
<feature type="site" description="Interaction with DNA" evidence="10">
    <location>
        <position position="148"/>
    </location>
</feature>
<evidence type="ECO:0000256" key="7">
    <source>
        <dbReference type="ARBA" id="ARBA00023029"/>
    </source>
</evidence>
<comment type="subunit">
    <text evidence="10">Monomer.</text>
</comment>
<dbReference type="SUPFAM" id="SSF57783">
    <property type="entry name" value="Zinc beta-ribbon"/>
    <property type="match status" value="2"/>
</dbReference>
<sequence length="737" mass="83944">MNKKLIIVESPTKAKTISRFLSKDYIVESSYGHVRDLPKSKLGIDVENNFQPSYLIPLKAKKVVTNLKKKISSKTEVYLATDEDREGEAIAWHLIEALKLPIEQTKRVAFHEITATAVKKALENPRELDLNMVDAQQARRILDRLVGYKLSPWLWQKVAKGLSAGRVQSVAVRLIVEREKEIQAFQAEEYWKITGKFNGAHGEIRAPLTHRNGQELKYNSLTKETEAIELKKELEKLSYEIGNLQSREQTKRQPSPLTTSLLQQEANRKHGFSSKQTMMLAQQLYEGVELGSGQAEGLITYMRTDSQFLSDKFINEARDYIKTTLGASYLPATAQHYRTKSKNAQEAHEAIRPANVELSPESIKNYLNSNQYKLYKLIWSRSVATQMMPAKINITTLTVNDTKQKFFFTIAGEVITFPGFLKIYQLPQQDKNLPPYQVNDPLTVEEIETEQHFTKAPARYSDAGLVNQLEKRGIGRPSTYAPTISTIIERNYVTREEKKLKPTEIGILVNDMLIQHFPNVVDYGFTAKMENELDEIARGEKKWEPIIADFYHPFAELLAQKYDQVEKKHTSEITEEICPSCQGKLAIKYARFGKFLACSNFPTCRFTKNINTDADAAKQATTTELCPECSKPLVDKRGRFGQFLACSGYPDCKFTKPLASQETNITCPRCQQGKIVGKKTKRNRMFYGCNRYPECDFALWHKPTGESCPKCQSLLLQAGKNIKCSNNECDYQKADQV</sequence>
<dbReference type="Gene3D" id="2.70.20.10">
    <property type="entry name" value="Topoisomerase I, domain 3"/>
    <property type="match status" value="1"/>
</dbReference>
<evidence type="ECO:0000256" key="5">
    <source>
        <dbReference type="ARBA" id="ARBA00022833"/>
    </source>
</evidence>
<dbReference type="SMART" id="SM00493">
    <property type="entry name" value="TOPRIM"/>
    <property type="match status" value="1"/>
</dbReference>
<dbReference type="GO" id="GO:0006265">
    <property type="term" value="P:DNA topological change"/>
    <property type="evidence" value="ECO:0007669"/>
    <property type="project" value="UniProtKB-UniRule"/>
</dbReference>
<keyword evidence="4" id="KW-0863">Zinc-finger</keyword>
<dbReference type="HAMAP" id="MF_00952">
    <property type="entry name" value="Topoisom_1_prok"/>
    <property type="match status" value="1"/>
</dbReference>
<feature type="domain" description="Topo IA-type catalytic" evidence="12">
    <location>
        <begin position="129"/>
        <end position="558"/>
    </location>
</feature>
<keyword evidence="8 10" id="KW-0238">DNA-binding</keyword>
<keyword evidence="6" id="KW-0460">Magnesium</keyword>
<dbReference type="PROSITE" id="PS52039">
    <property type="entry name" value="TOPO_IA_2"/>
    <property type="match status" value="1"/>
</dbReference>
<feature type="site" description="Interaction with DNA" evidence="10">
    <location>
        <position position="303"/>
    </location>
</feature>
<dbReference type="SMART" id="SM00437">
    <property type="entry name" value="TOP1Ac"/>
    <property type="match status" value="1"/>
</dbReference>
<protein>
    <recommendedName>
        <fullName evidence="10">DNA topoisomerase 1</fullName>
        <ecNumber evidence="10">5.6.2.1</ecNumber>
    </recommendedName>
    <alternativeName>
        <fullName evidence="10">DNA topoisomerase I</fullName>
    </alternativeName>
</protein>
<evidence type="ECO:0000259" key="11">
    <source>
        <dbReference type="PROSITE" id="PS50880"/>
    </source>
</evidence>
<comment type="similarity">
    <text evidence="2 10">Belongs to the type IA topoisomerase family.</text>
</comment>
<evidence type="ECO:0000256" key="1">
    <source>
        <dbReference type="ARBA" id="ARBA00000213"/>
    </source>
</evidence>
<dbReference type="InterPro" id="IPR000380">
    <property type="entry name" value="Topo_IA"/>
</dbReference>
<dbReference type="Gene3D" id="1.10.290.10">
    <property type="entry name" value="Topoisomerase I, domain 4"/>
    <property type="match status" value="1"/>
</dbReference>
<dbReference type="InterPro" id="IPR013498">
    <property type="entry name" value="Topo_IA_Znf"/>
</dbReference>
<dbReference type="NCBIfam" id="TIGR01051">
    <property type="entry name" value="topA_bact"/>
    <property type="match status" value="1"/>
</dbReference>
<evidence type="ECO:0000256" key="8">
    <source>
        <dbReference type="ARBA" id="ARBA00023125"/>
    </source>
</evidence>
<evidence type="ECO:0000313" key="14">
    <source>
        <dbReference type="Proteomes" id="UP000230405"/>
    </source>
</evidence>
<evidence type="ECO:0000256" key="10">
    <source>
        <dbReference type="HAMAP-Rule" id="MF_00952"/>
    </source>
</evidence>
<dbReference type="EC" id="5.6.2.1" evidence="10"/>
<dbReference type="InterPro" id="IPR005733">
    <property type="entry name" value="TopoI_bac-type"/>
</dbReference>
<feature type="site" description="Interaction with DNA" evidence="10">
    <location>
        <position position="143"/>
    </location>
</feature>
<dbReference type="GO" id="GO:0003677">
    <property type="term" value="F:DNA binding"/>
    <property type="evidence" value="ECO:0007669"/>
    <property type="project" value="UniProtKB-KW"/>
</dbReference>
<feature type="site" description="Interaction with DNA" evidence="10">
    <location>
        <position position="490"/>
    </location>
</feature>
<evidence type="ECO:0000256" key="3">
    <source>
        <dbReference type="ARBA" id="ARBA00022723"/>
    </source>
</evidence>
<dbReference type="AlphaFoldDB" id="A0A2M7VGV2"/>
<dbReference type="Gene3D" id="3.30.65.10">
    <property type="entry name" value="Bacterial Topoisomerase I, domain 1"/>
    <property type="match status" value="3"/>
</dbReference>
<dbReference type="Gene3D" id="1.10.460.10">
    <property type="entry name" value="Topoisomerase I, domain 2"/>
    <property type="match status" value="1"/>
</dbReference>
<dbReference type="InterPro" id="IPR028612">
    <property type="entry name" value="Topoisom_1_IA"/>
</dbReference>
<comment type="caution">
    <text evidence="13">The sequence shown here is derived from an EMBL/GenBank/DDBJ whole genome shotgun (WGS) entry which is preliminary data.</text>
</comment>
<keyword evidence="3" id="KW-0479">Metal-binding</keyword>
<evidence type="ECO:0000313" key="13">
    <source>
        <dbReference type="EMBL" id="PIZ99886.1"/>
    </source>
</evidence>
<dbReference type="InterPro" id="IPR003602">
    <property type="entry name" value="Topo_IA_DNA-bd_dom"/>
</dbReference>
<dbReference type="GO" id="GO:0008270">
    <property type="term" value="F:zinc ion binding"/>
    <property type="evidence" value="ECO:0007669"/>
    <property type="project" value="UniProtKB-KW"/>
</dbReference>
<dbReference type="SMART" id="SM00436">
    <property type="entry name" value="TOP1Bc"/>
    <property type="match status" value="1"/>
</dbReference>
<feature type="site" description="Interaction with DNA" evidence="10">
    <location>
        <position position="140"/>
    </location>
</feature>
<evidence type="ECO:0000256" key="6">
    <source>
        <dbReference type="ARBA" id="ARBA00022842"/>
    </source>
</evidence>
<name>A0A2M7VGV2_9BACT</name>
<dbReference type="PROSITE" id="PS00396">
    <property type="entry name" value="TOPO_IA_1"/>
    <property type="match status" value="1"/>
</dbReference>
<proteinExistence type="inferred from homology"/>
<feature type="region of interest" description="Interaction with DNA" evidence="10">
    <location>
        <begin position="163"/>
        <end position="168"/>
    </location>
</feature>
<dbReference type="InterPro" id="IPR013824">
    <property type="entry name" value="Topo_IA_cen_sub1"/>
</dbReference>
<feature type="active site" description="O-(5'-phospho-DNA)-tyrosine intermediate" evidence="10">
    <location>
        <position position="301"/>
    </location>
</feature>
<dbReference type="CDD" id="cd00186">
    <property type="entry name" value="TOP1Ac"/>
    <property type="match status" value="1"/>
</dbReference>
<evidence type="ECO:0000256" key="9">
    <source>
        <dbReference type="ARBA" id="ARBA00023235"/>
    </source>
</evidence>
<dbReference type="InterPro" id="IPR013497">
    <property type="entry name" value="Topo_IA_cen"/>
</dbReference>
<feature type="domain" description="Toprim" evidence="11">
    <location>
        <begin position="3"/>
        <end position="113"/>
    </location>
</feature>
<dbReference type="Pfam" id="PF01396">
    <property type="entry name" value="Zn_ribbon_Top1"/>
    <property type="match status" value="3"/>
</dbReference>
<feature type="site" description="Interaction with DNA" evidence="10">
    <location>
        <position position="155"/>
    </location>
</feature>
<dbReference type="Pfam" id="PF01751">
    <property type="entry name" value="Toprim"/>
    <property type="match status" value="1"/>
</dbReference>
<dbReference type="GO" id="GO:0005694">
    <property type="term" value="C:chromosome"/>
    <property type="evidence" value="ECO:0007669"/>
    <property type="project" value="InterPro"/>
</dbReference>
<dbReference type="InterPro" id="IPR023406">
    <property type="entry name" value="Topo_IA_AS"/>
</dbReference>
<dbReference type="InterPro" id="IPR013826">
    <property type="entry name" value="Topo_IA_cen_sub3"/>
</dbReference>
<dbReference type="CDD" id="cd03363">
    <property type="entry name" value="TOPRIM_TopoIA_TopoI"/>
    <property type="match status" value="1"/>
</dbReference>
<dbReference type="InterPro" id="IPR034149">
    <property type="entry name" value="TOPRIM_TopoI"/>
</dbReference>
<dbReference type="PANTHER" id="PTHR42785">
    <property type="entry name" value="DNA TOPOISOMERASE, TYPE IA, CORE"/>
    <property type="match status" value="1"/>
</dbReference>
<reference evidence="14" key="1">
    <citation type="submission" date="2017-09" db="EMBL/GenBank/DDBJ databases">
        <title>Depth-based differentiation of microbial function through sediment-hosted aquifers and enrichment of novel symbionts in the deep terrestrial subsurface.</title>
        <authorList>
            <person name="Probst A.J."/>
            <person name="Ladd B."/>
            <person name="Jarett J.K."/>
            <person name="Geller-Mcgrath D.E."/>
            <person name="Sieber C.M.K."/>
            <person name="Emerson J.B."/>
            <person name="Anantharaman K."/>
            <person name="Thomas B.C."/>
            <person name="Malmstrom R."/>
            <person name="Stieglmeier M."/>
            <person name="Klingl A."/>
            <person name="Woyke T."/>
            <person name="Ryan C.M."/>
            <person name="Banfield J.F."/>
        </authorList>
    </citation>
    <scope>NUCLEOTIDE SEQUENCE [LARGE SCALE GENOMIC DNA]</scope>
</reference>
<evidence type="ECO:0000259" key="12">
    <source>
        <dbReference type="PROSITE" id="PS52039"/>
    </source>
</evidence>
<dbReference type="PRINTS" id="PR00417">
    <property type="entry name" value="PRTPISMRASEI"/>
</dbReference>
<dbReference type="InterPro" id="IPR013825">
    <property type="entry name" value="Topo_IA_cen_sub2"/>
</dbReference>
<comment type="function">
    <text evidence="10">Releases the supercoiling and torsional tension of DNA, which is introduced during the DNA replication and transcription, by transiently cleaving and rejoining one strand of the DNA duplex. Introduces a single-strand break via transesterification at a target site in duplex DNA. The scissile phosphodiester is attacked by the catalytic tyrosine of the enzyme, resulting in the formation of a DNA-(5'-phosphotyrosyl)-enzyme intermediate and the expulsion of a 3'-OH DNA strand. The free DNA strand then undergoes passage around the unbroken strand, thus removing DNA supercoils. Finally, in the religation step, the DNA 3'-OH attacks the covalent intermediate to expel the active-site tyrosine and restore the DNA phosphodiester backbone.</text>
</comment>
<dbReference type="EMBL" id="PFPO01000005">
    <property type="protein sequence ID" value="PIZ99886.1"/>
    <property type="molecule type" value="Genomic_DNA"/>
</dbReference>
<dbReference type="InterPro" id="IPR006171">
    <property type="entry name" value="TOPRIM_dom"/>
</dbReference>
<keyword evidence="9 10" id="KW-0413">Isomerase</keyword>
<keyword evidence="7 10" id="KW-0799">Topoisomerase</keyword>
<dbReference type="GO" id="GO:0003917">
    <property type="term" value="F:DNA topoisomerase type I (single strand cut, ATP-independent) activity"/>
    <property type="evidence" value="ECO:0007669"/>
    <property type="project" value="UniProtKB-UniRule"/>
</dbReference>
<dbReference type="InterPro" id="IPR003601">
    <property type="entry name" value="Topo_IA_2"/>
</dbReference>
<gene>
    <name evidence="10" type="primary">topA</name>
    <name evidence="13" type="ORF">COX77_00235</name>
</gene>
<accession>A0A2M7VGV2</accession>